<dbReference type="Pfam" id="PF13635">
    <property type="entry name" value="DUF4143"/>
    <property type="match status" value="1"/>
</dbReference>
<dbReference type="PANTHER" id="PTHR33295:SF7">
    <property type="entry name" value="ATPASE"/>
    <property type="match status" value="1"/>
</dbReference>
<feature type="domain" description="DUF4143" evidence="2">
    <location>
        <begin position="229"/>
        <end position="394"/>
    </location>
</feature>
<dbReference type="PATRIC" id="fig|1203610.3.peg.4316"/>
<feature type="domain" description="AAA" evidence="1">
    <location>
        <begin position="25"/>
        <end position="158"/>
    </location>
</feature>
<reference evidence="3 4" key="1">
    <citation type="submission" date="2013-04" db="EMBL/GenBank/DDBJ databases">
        <title>The Genome Sequence of Parabacteroides gordonii DSM 23371.</title>
        <authorList>
            <consortium name="The Broad Institute Genomics Platform"/>
            <person name="Earl A."/>
            <person name="Ward D."/>
            <person name="Feldgarden M."/>
            <person name="Gevers D."/>
            <person name="Martens E."/>
            <person name="Sakamoto M."/>
            <person name="Benno Y."/>
            <person name="Suzuki N."/>
            <person name="Matsunaga N."/>
            <person name="Koshihara K."/>
            <person name="Seki M."/>
            <person name="Komiya H."/>
            <person name="Walker B."/>
            <person name="Young S."/>
            <person name="Zeng Q."/>
            <person name="Gargeya S."/>
            <person name="Fitzgerald M."/>
            <person name="Haas B."/>
            <person name="Abouelleil A."/>
            <person name="Allen A.W."/>
            <person name="Alvarado L."/>
            <person name="Arachchi H.M."/>
            <person name="Berlin A.M."/>
            <person name="Chapman S.B."/>
            <person name="Gainer-Dewar J."/>
            <person name="Goldberg J."/>
            <person name="Griggs A."/>
            <person name="Gujja S."/>
            <person name="Hansen M."/>
            <person name="Howarth C."/>
            <person name="Imamovic A."/>
            <person name="Ireland A."/>
            <person name="Larimer J."/>
            <person name="McCowan C."/>
            <person name="Murphy C."/>
            <person name="Pearson M."/>
            <person name="Poon T.W."/>
            <person name="Priest M."/>
            <person name="Roberts A."/>
            <person name="Saif S."/>
            <person name="Shea T."/>
            <person name="Sisk P."/>
            <person name="Sykes S."/>
            <person name="Wortman J."/>
            <person name="Nusbaum C."/>
            <person name="Birren B."/>
        </authorList>
    </citation>
    <scope>NUCLEOTIDE SEQUENCE [LARGE SCALE GENOMIC DNA]</scope>
    <source>
        <strain evidence="3 4">MS-1</strain>
    </source>
</reference>
<accession>A0A0F5IUJ8</accession>
<dbReference type="HOGENOM" id="CLU_047370_0_0_10"/>
<sequence>MTNDNVYIPRTIDKELLKWKEDRRHKPLLIRGARQVGKSSAVRHLAKSFKYFVELNLERDKNLKKIFEGDLSPQRICRDLSVLVSTPIIPGETLLFIDEIQGSKEAISSLRFFYEDYQQLHVIAAGSLLEFALKDLQSFGVGRIRSLFMYPFSFNEFLEAQNLTGLLEAKKNASPENPLTEPLHDKLVEQIRYFHLVGGMPAAVSLWCQTHNYQECRDVHNDIVQSYMDDFSKYGSKVDPQLLRNVMNVIAANVCAKFKYASVANYDSRQVKEALLLLTMAGVIIPVTHTSANGQPLGADANEKFRKFIFLDTALLLRLHYLKVEDFLLSEPMEFVNKGSLAEMFVGLELLKYDNPYEWQRLYYWQREEPKSQAEVDYVIIRHGDIIPLEVKAGKRGSMQSLYLFLEKKGASYGIRCALEPYSTYEKIRVYPLYAVSEI</sequence>
<name>A0A0F5IUJ8_9BACT</name>
<proteinExistence type="predicted"/>
<protein>
    <recommendedName>
        <fullName evidence="5">AAA+ ATPase domain-containing protein</fullName>
    </recommendedName>
</protein>
<dbReference type="CDD" id="cd00009">
    <property type="entry name" value="AAA"/>
    <property type="match status" value="1"/>
</dbReference>
<dbReference type="InterPro" id="IPR025420">
    <property type="entry name" value="DUF4143"/>
</dbReference>
<dbReference type="STRING" id="1203610.HMPREF1536_04242"/>
<dbReference type="InterPro" id="IPR027417">
    <property type="entry name" value="P-loop_NTPase"/>
</dbReference>
<gene>
    <name evidence="3" type="ORF">HMPREF1536_04242</name>
</gene>
<dbReference type="PANTHER" id="PTHR33295">
    <property type="entry name" value="ATPASE"/>
    <property type="match status" value="1"/>
</dbReference>
<dbReference type="AlphaFoldDB" id="A0A0F5IUJ8"/>
<dbReference type="Pfam" id="PF13173">
    <property type="entry name" value="AAA_14"/>
    <property type="match status" value="1"/>
</dbReference>
<evidence type="ECO:0000259" key="1">
    <source>
        <dbReference type="Pfam" id="PF13173"/>
    </source>
</evidence>
<dbReference type="EMBL" id="AQHW01000025">
    <property type="protein sequence ID" value="KKB49178.1"/>
    <property type="molecule type" value="Genomic_DNA"/>
</dbReference>
<evidence type="ECO:0000313" key="3">
    <source>
        <dbReference type="EMBL" id="KKB49178.1"/>
    </source>
</evidence>
<evidence type="ECO:0008006" key="5">
    <source>
        <dbReference type="Google" id="ProtNLM"/>
    </source>
</evidence>
<comment type="caution">
    <text evidence="3">The sequence shown here is derived from an EMBL/GenBank/DDBJ whole genome shotgun (WGS) entry which is preliminary data.</text>
</comment>
<dbReference type="RefSeq" id="WP_044193136.1">
    <property type="nucleotide sequence ID" value="NZ_KE386763.1"/>
</dbReference>
<evidence type="ECO:0000259" key="2">
    <source>
        <dbReference type="Pfam" id="PF13635"/>
    </source>
</evidence>
<dbReference type="Gene3D" id="3.40.50.300">
    <property type="entry name" value="P-loop containing nucleotide triphosphate hydrolases"/>
    <property type="match status" value="1"/>
</dbReference>
<dbReference type="SUPFAM" id="SSF52540">
    <property type="entry name" value="P-loop containing nucleoside triphosphate hydrolases"/>
    <property type="match status" value="1"/>
</dbReference>
<dbReference type="InterPro" id="IPR041682">
    <property type="entry name" value="AAA_14"/>
</dbReference>
<keyword evidence="4" id="KW-1185">Reference proteome</keyword>
<dbReference type="Proteomes" id="UP000033035">
    <property type="component" value="Unassembled WGS sequence"/>
</dbReference>
<evidence type="ECO:0000313" key="4">
    <source>
        <dbReference type="Proteomes" id="UP000033035"/>
    </source>
</evidence>
<organism evidence="3 4">
    <name type="scientific">Parabacteroides gordonii MS-1 = DSM 23371</name>
    <dbReference type="NCBI Taxonomy" id="1203610"/>
    <lineage>
        <taxon>Bacteria</taxon>
        <taxon>Pseudomonadati</taxon>
        <taxon>Bacteroidota</taxon>
        <taxon>Bacteroidia</taxon>
        <taxon>Bacteroidales</taxon>
        <taxon>Tannerellaceae</taxon>
        <taxon>Parabacteroides</taxon>
    </lineage>
</organism>